<dbReference type="InterPro" id="IPR047670">
    <property type="entry name" value="YfjT-like"/>
</dbReference>
<protein>
    <submittedName>
        <fullName evidence="1">Uncharacterized protein</fullName>
    </submittedName>
</protein>
<dbReference type="AlphaFoldDB" id="A0A8J2YIL4"/>
<dbReference type="Proteomes" id="UP000628775">
    <property type="component" value="Unassembled WGS sequence"/>
</dbReference>
<accession>A0A8J2YIL4</accession>
<dbReference type="EMBL" id="BMIR01000011">
    <property type="protein sequence ID" value="GGE45340.1"/>
    <property type="molecule type" value="Genomic_DNA"/>
</dbReference>
<name>A0A8J2YIL4_9BACL</name>
<comment type="caution">
    <text evidence="1">The sequence shown here is derived from an EMBL/GenBank/DDBJ whole genome shotgun (WGS) entry which is preliminary data.</text>
</comment>
<organism evidence="1 2">
    <name type="scientific">Pullulanibacillus camelliae</name>
    <dbReference type="NCBI Taxonomy" id="1707096"/>
    <lineage>
        <taxon>Bacteria</taxon>
        <taxon>Bacillati</taxon>
        <taxon>Bacillota</taxon>
        <taxon>Bacilli</taxon>
        <taxon>Bacillales</taxon>
        <taxon>Sporolactobacillaceae</taxon>
        <taxon>Pullulanibacillus</taxon>
    </lineage>
</organism>
<keyword evidence="2" id="KW-1185">Reference proteome</keyword>
<sequence length="63" mass="7217">MGKSVESKSEQIRYLQNRVKLFSNVVGTLDESATASDLINVITMLDKLKIKLERFKKDWETNG</sequence>
<reference evidence="1" key="2">
    <citation type="submission" date="2020-09" db="EMBL/GenBank/DDBJ databases">
        <authorList>
            <person name="Sun Q."/>
            <person name="Zhou Y."/>
        </authorList>
    </citation>
    <scope>NUCLEOTIDE SEQUENCE</scope>
    <source>
        <strain evidence="1">CGMCC 1.15371</strain>
    </source>
</reference>
<dbReference type="RefSeq" id="WP_188694485.1">
    <property type="nucleotide sequence ID" value="NZ_BMIR01000011.1"/>
</dbReference>
<dbReference type="NCBIfam" id="NF040878">
    <property type="entry name" value="SE1561_fam"/>
    <property type="match status" value="1"/>
</dbReference>
<proteinExistence type="predicted"/>
<evidence type="ECO:0000313" key="2">
    <source>
        <dbReference type="Proteomes" id="UP000628775"/>
    </source>
</evidence>
<evidence type="ECO:0000313" key="1">
    <source>
        <dbReference type="EMBL" id="GGE45340.1"/>
    </source>
</evidence>
<gene>
    <name evidence="1" type="primary">yfjT</name>
    <name evidence="1" type="ORF">GCM10011391_25220</name>
</gene>
<reference evidence="1" key="1">
    <citation type="journal article" date="2014" name="Int. J. Syst. Evol. Microbiol.">
        <title>Complete genome sequence of Corynebacterium casei LMG S-19264T (=DSM 44701T), isolated from a smear-ripened cheese.</title>
        <authorList>
            <consortium name="US DOE Joint Genome Institute (JGI-PGF)"/>
            <person name="Walter F."/>
            <person name="Albersmeier A."/>
            <person name="Kalinowski J."/>
            <person name="Ruckert C."/>
        </authorList>
    </citation>
    <scope>NUCLEOTIDE SEQUENCE</scope>
    <source>
        <strain evidence="1">CGMCC 1.15371</strain>
    </source>
</reference>